<dbReference type="Proteomes" id="UP000789901">
    <property type="component" value="Unassembled WGS sequence"/>
</dbReference>
<protein>
    <submittedName>
        <fullName evidence="1">35391_t:CDS:1</fullName>
    </submittedName>
</protein>
<keyword evidence="2" id="KW-1185">Reference proteome</keyword>
<evidence type="ECO:0000313" key="2">
    <source>
        <dbReference type="Proteomes" id="UP000789901"/>
    </source>
</evidence>
<evidence type="ECO:0000313" key="1">
    <source>
        <dbReference type="EMBL" id="CAG8836371.1"/>
    </source>
</evidence>
<proteinExistence type="predicted"/>
<sequence>EFPDATSYLNCALFNEKECWAICYTSKVFNAKIQSTQRVEDQNTIVKNLVNSSAFLINLVKSIDEQIDQKIAQAIWYTLCLIDDFEDLGLQSNSTELPNLTQSFNLSDSTEQSLTEQFNSTDI</sequence>
<organism evidence="1 2">
    <name type="scientific">Gigaspora margarita</name>
    <dbReference type="NCBI Taxonomy" id="4874"/>
    <lineage>
        <taxon>Eukaryota</taxon>
        <taxon>Fungi</taxon>
        <taxon>Fungi incertae sedis</taxon>
        <taxon>Mucoromycota</taxon>
        <taxon>Glomeromycotina</taxon>
        <taxon>Glomeromycetes</taxon>
        <taxon>Diversisporales</taxon>
        <taxon>Gigasporaceae</taxon>
        <taxon>Gigaspora</taxon>
    </lineage>
</organism>
<feature type="non-terminal residue" evidence="1">
    <location>
        <position position="1"/>
    </location>
</feature>
<gene>
    <name evidence="1" type="ORF">GMARGA_LOCUS33002</name>
</gene>
<name>A0ABN7WP84_GIGMA</name>
<accession>A0ABN7WP84</accession>
<reference evidence="1 2" key="1">
    <citation type="submission" date="2021-06" db="EMBL/GenBank/DDBJ databases">
        <authorList>
            <person name="Kallberg Y."/>
            <person name="Tangrot J."/>
            <person name="Rosling A."/>
        </authorList>
    </citation>
    <scope>NUCLEOTIDE SEQUENCE [LARGE SCALE GENOMIC DNA]</scope>
    <source>
        <strain evidence="1 2">120-4 pot B 10/14</strain>
    </source>
</reference>
<comment type="caution">
    <text evidence="1">The sequence shown here is derived from an EMBL/GenBank/DDBJ whole genome shotgun (WGS) entry which is preliminary data.</text>
</comment>
<dbReference type="EMBL" id="CAJVQB010053434">
    <property type="protein sequence ID" value="CAG8836371.1"/>
    <property type="molecule type" value="Genomic_DNA"/>
</dbReference>